<sequence>MKKVTSIVAVVIFTLGMFATQTNDILENVFDIENALACGGCYAESEDRPDPTA</sequence>
<organism evidence="1">
    <name type="scientific">hydrothermal vent metagenome</name>
    <dbReference type="NCBI Taxonomy" id="652676"/>
    <lineage>
        <taxon>unclassified sequences</taxon>
        <taxon>metagenomes</taxon>
        <taxon>ecological metagenomes</taxon>
    </lineage>
</organism>
<gene>
    <name evidence="1" type="ORF">MNBD_BACTEROID03-2383</name>
</gene>
<dbReference type="EMBL" id="UOEL01000127">
    <property type="protein sequence ID" value="VAW15854.1"/>
    <property type="molecule type" value="Genomic_DNA"/>
</dbReference>
<reference evidence="1" key="1">
    <citation type="submission" date="2018-06" db="EMBL/GenBank/DDBJ databases">
        <authorList>
            <person name="Zhirakovskaya E."/>
        </authorList>
    </citation>
    <scope>NUCLEOTIDE SEQUENCE</scope>
</reference>
<dbReference type="AlphaFoldDB" id="A0A3B0U4Y8"/>
<accession>A0A3B0U4Y8</accession>
<name>A0A3B0U4Y8_9ZZZZ</name>
<proteinExistence type="predicted"/>
<protein>
    <submittedName>
        <fullName evidence="1">Uncharacterized protein</fullName>
    </submittedName>
</protein>
<evidence type="ECO:0000313" key="1">
    <source>
        <dbReference type="EMBL" id="VAW15854.1"/>
    </source>
</evidence>